<organism evidence="1 2">
    <name type="scientific">Eimeria acervulina</name>
    <name type="common">Coccidian parasite</name>
    <dbReference type="NCBI Taxonomy" id="5801"/>
    <lineage>
        <taxon>Eukaryota</taxon>
        <taxon>Sar</taxon>
        <taxon>Alveolata</taxon>
        <taxon>Apicomplexa</taxon>
        <taxon>Conoidasida</taxon>
        <taxon>Coccidia</taxon>
        <taxon>Eucoccidiorida</taxon>
        <taxon>Eimeriorina</taxon>
        <taxon>Eimeriidae</taxon>
        <taxon>Eimeria</taxon>
    </lineage>
</organism>
<keyword evidence="2" id="KW-1185">Reference proteome</keyword>
<protein>
    <submittedName>
        <fullName evidence="1">Uncharacterized protein</fullName>
    </submittedName>
</protein>
<proteinExistence type="predicted"/>
<reference evidence="1" key="2">
    <citation type="submission" date="2013-10" db="EMBL/GenBank/DDBJ databases">
        <authorList>
            <person name="Aslett M."/>
        </authorList>
    </citation>
    <scope>NUCLEOTIDE SEQUENCE [LARGE SCALE GENOMIC DNA]</scope>
    <source>
        <strain evidence="1">Houghton</strain>
    </source>
</reference>
<dbReference type="RefSeq" id="XP_013247925.1">
    <property type="nucleotide sequence ID" value="XM_013392471.1"/>
</dbReference>
<dbReference type="EMBL" id="HG672790">
    <property type="protein sequence ID" value="CDI82825.1"/>
    <property type="molecule type" value="Genomic_DNA"/>
</dbReference>
<feature type="non-terminal residue" evidence="1">
    <location>
        <position position="1"/>
    </location>
</feature>
<accession>U6GRL2</accession>
<dbReference type="AlphaFoldDB" id="U6GRL2"/>
<name>U6GRL2_EIMAC</name>
<evidence type="ECO:0000313" key="1">
    <source>
        <dbReference type="EMBL" id="CDI82825.1"/>
    </source>
</evidence>
<dbReference type="VEuPathDB" id="ToxoDB:EAH_00067670"/>
<reference evidence="1" key="1">
    <citation type="submission" date="2013-10" db="EMBL/GenBank/DDBJ databases">
        <title>Genomic analysis of the causative agents of coccidiosis in chickens.</title>
        <authorList>
            <person name="Reid A.J."/>
            <person name="Blake D."/>
            <person name="Billington K."/>
            <person name="Browne H."/>
            <person name="Dunn M."/>
            <person name="Hung S."/>
            <person name="Kawahara F."/>
            <person name="Miranda-Saavedra D."/>
            <person name="Mourier T."/>
            <person name="Nagra H."/>
            <person name="Otto T.D."/>
            <person name="Rawlings N."/>
            <person name="Sanchez A."/>
            <person name="Sanders M."/>
            <person name="Subramaniam C."/>
            <person name="Tay Y."/>
            <person name="Dear P."/>
            <person name="Doerig C."/>
            <person name="Gruber A."/>
            <person name="Parkinson J."/>
            <person name="Shirley M."/>
            <person name="Wan K.L."/>
            <person name="Berriman M."/>
            <person name="Tomley F."/>
            <person name="Pain A."/>
        </authorList>
    </citation>
    <scope>NUCLEOTIDE SEQUENCE [LARGE SCALE GENOMIC DNA]</scope>
    <source>
        <strain evidence="1">Houghton</strain>
    </source>
</reference>
<dbReference type="GeneID" id="25274837"/>
<gene>
    <name evidence="1" type="ORF">EAH_00067670</name>
</gene>
<sequence length="65" mass="6761">EGLKGVGCPSGAADGHGVAAAVLQWVYTMEEVKALLGSWLEDSGHEVTATSLSLELRVPLLLAKK</sequence>
<dbReference type="Proteomes" id="UP000018050">
    <property type="component" value="Unassembled WGS sequence"/>
</dbReference>
<evidence type="ECO:0000313" key="2">
    <source>
        <dbReference type="Proteomes" id="UP000018050"/>
    </source>
</evidence>